<keyword evidence="3" id="KW-0227">DNA damage</keyword>
<dbReference type="PANTHER" id="PTHR11139">
    <property type="entry name" value="ATAXIA TELANGIECTASIA MUTATED ATM -RELATED"/>
    <property type="match status" value="1"/>
</dbReference>
<evidence type="ECO:0000256" key="3">
    <source>
        <dbReference type="ARBA" id="ARBA00022763"/>
    </source>
</evidence>
<dbReference type="SMART" id="SM00146">
    <property type="entry name" value="PI3Kc"/>
    <property type="match status" value="1"/>
</dbReference>
<dbReference type="Pfam" id="PF00454">
    <property type="entry name" value="PI3_PI4_kinase"/>
    <property type="match status" value="2"/>
</dbReference>
<keyword evidence="6" id="KW-0418">Kinase</keyword>
<dbReference type="GO" id="GO:0004674">
    <property type="term" value="F:protein serine/threonine kinase activity"/>
    <property type="evidence" value="ECO:0007669"/>
    <property type="project" value="UniProtKB-KW"/>
</dbReference>
<dbReference type="GO" id="GO:0000723">
    <property type="term" value="P:telomere maintenance"/>
    <property type="evidence" value="ECO:0007669"/>
    <property type="project" value="TreeGrafter"/>
</dbReference>
<evidence type="ECO:0000256" key="2">
    <source>
        <dbReference type="ARBA" id="ARBA00022527"/>
    </source>
</evidence>
<keyword evidence="4" id="KW-0539">Nucleus</keyword>
<keyword evidence="6" id="KW-0808">Transferase</keyword>
<reference evidence="6 7" key="1">
    <citation type="journal article" date="2015" name="Genome Biol. Evol.">
        <title>The genome of winter moth (Operophtera brumata) provides a genomic perspective on sexual dimorphism and phenology.</title>
        <authorList>
            <person name="Derks M.F."/>
            <person name="Smit S."/>
            <person name="Salis L."/>
            <person name="Schijlen E."/>
            <person name="Bossers A."/>
            <person name="Mateman C."/>
            <person name="Pijl A.S."/>
            <person name="de Ridder D."/>
            <person name="Groenen M.A."/>
            <person name="Visser M.E."/>
            <person name="Megens H.J."/>
        </authorList>
    </citation>
    <scope>NUCLEOTIDE SEQUENCE [LARGE SCALE GENOMIC DNA]</scope>
    <source>
        <strain evidence="6">WM2013NL</strain>
        <tissue evidence="6">Head and thorax</tissue>
    </source>
</reference>
<evidence type="ECO:0000313" key="6">
    <source>
        <dbReference type="EMBL" id="KOB70168.1"/>
    </source>
</evidence>
<dbReference type="SUPFAM" id="SSF56112">
    <property type="entry name" value="Protein kinase-like (PK-like)"/>
    <property type="match status" value="1"/>
</dbReference>
<name>A0A0L7L3X2_OPEBR</name>
<dbReference type="InterPro" id="IPR000403">
    <property type="entry name" value="PI3/4_kinase_cat_dom"/>
</dbReference>
<dbReference type="STRING" id="104452.A0A0L7L3X2"/>
<proteinExistence type="predicted"/>
<accession>A0A0L7L3X2</accession>
<organism evidence="6 7">
    <name type="scientific">Operophtera brumata</name>
    <name type="common">Winter moth</name>
    <name type="synonym">Phalaena brumata</name>
    <dbReference type="NCBI Taxonomy" id="104452"/>
    <lineage>
        <taxon>Eukaryota</taxon>
        <taxon>Metazoa</taxon>
        <taxon>Ecdysozoa</taxon>
        <taxon>Arthropoda</taxon>
        <taxon>Hexapoda</taxon>
        <taxon>Insecta</taxon>
        <taxon>Pterygota</taxon>
        <taxon>Neoptera</taxon>
        <taxon>Endopterygota</taxon>
        <taxon>Lepidoptera</taxon>
        <taxon>Glossata</taxon>
        <taxon>Ditrysia</taxon>
        <taxon>Geometroidea</taxon>
        <taxon>Geometridae</taxon>
        <taxon>Larentiinae</taxon>
        <taxon>Operophtera</taxon>
    </lineage>
</organism>
<dbReference type="Gene3D" id="3.30.1010.10">
    <property type="entry name" value="Phosphatidylinositol 3-kinase Catalytic Subunit, Chain A, domain 4"/>
    <property type="match status" value="1"/>
</dbReference>
<dbReference type="InterPro" id="IPR036940">
    <property type="entry name" value="PI3/4_kinase_cat_sf"/>
</dbReference>
<evidence type="ECO:0000313" key="7">
    <source>
        <dbReference type="Proteomes" id="UP000037510"/>
    </source>
</evidence>
<comment type="caution">
    <text evidence="6">The sequence shown here is derived from an EMBL/GenBank/DDBJ whole genome shotgun (WGS) entry which is preliminary data.</text>
</comment>
<dbReference type="InterPro" id="IPR011009">
    <property type="entry name" value="Kinase-like_dom_sf"/>
</dbReference>
<evidence type="ECO:0000259" key="5">
    <source>
        <dbReference type="PROSITE" id="PS50290"/>
    </source>
</evidence>
<dbReference type="PANTHER" id="PTHR11139:SF69">
    <property type="entry name" value="SERINE_THREONINE-PROTEIN KINASE ATR"/>
    <property type="match status" value="1"/>
</dbReference>
<dbReference type="AlphaFoldDB" id="A0A0L7L3X2"/>
<gene>
    <name evidence="6" type="ORF">OBRU01_15550</name>
</gene>
<feature type="non-terminal residue" evidence="6">
    <location>
        <position position="170"/>
    </location>
</feature>
<evidence type="ECO:0000256" key="4">
    <source>
        <dbReference type="ARBA" id="ARBA00023242"/>
    </source>
</evidence>
<dbReference type="PROSITE" id="PS50290">
    <property type="entry name" value="PI3_4_KINASE_3"/>
    <property type="match status" value="1"/>
</dbReference>
<dbReference type="GO" id="GO:0000077">
    <property type="term" value="P:DNA damage checkpoint signaling"/>
    <property type="evidence" value="ECO:0007669"/>
    <property type="project" value="TreeGrafter"/>
</dbReference>
<keyword evidence="7" id="KW-1185">Reference proteome</keyword>
<protein>
    <submittedName>
        <fullName evidence="6">Serine/threonine-protein kinase ATR</fullName>
    </submittedName>
</protein>
<dbReference type="InterPro" id="IPR050517">
    <property type="entry name" value="DDR_Repair_Kinase"/>
</dbReference>
<dbReference type="GO" id="GO:0005694">
    <property type="term" value="C:chromosome"/>
    <property type="evidence" value="ECO:0007669"/>
    <property type="project" value="TreeGrafter"/>
</dbReference>
<evidence type="ECO:0000256" key="1">
    <source>
        <dbReference type="ARBA" id="ARBA00004123"/>
    </source>
</evidence>
<feature type="domain" description="PI3K/PI4K catalytic" evidence="5">
    <location>
        <begin position="1"/>
        <end position="170"/>
    </location>
</feature>
<dbReference type="Proteomes" id="UP000037510">
    <property type="component" value="Unassembled WGS sequence"/>
</dbReference>
<dbReference type="GO" id="GO:0005634">
    <property type="term" value="C:nucleus"/>
    <property type="evidence" value="ECO:0007669"/>
    <property type="project" value="UniProtKB-SubCell"/>
</dbReference>
<dbReference type="EMBL" id="JTDY01003088">
    <property type="protein sequence ID" value="KOB70168.1"/>
    <property type="molecule type" value="Genomic_DNA"/>
</dbReference>
<dbReference type="GO" id="GO:0006281">
    <property type="term" value="P:DNA repair"/>
    <property type="evidence" value="ECO:0007669"/>
    <property type="project" value="TreeGrafter"/>
</dbReference>
<dbReference type="Gene3D" id="1.10.1070.11">
    <property type="entry name" value="Phosphatidylinositol 3-/4-kinase, catalytic domain"/>
    <property type="match status" value="1"/>
</dbReference>
<comment type="subcellular location">
    <subcellularLocation>
        <location evidence="1">Nucleus</location>
    </subcellularLocation>
</comment>
<sequence length="170" mass="19656">MLKPRDDLRKDYRLMEFNAVVNRFLQDAPETRKRRLYIRTYSVLPLNEECGLIEWVPNLVGLRPVLMHIYKQKGLGDRHGENISFDSTNGDTVHVDFNCLFNKGEAFEWPERVPFRLTHNMEAAMGPLKHEGMFRKSCEAVMKALRAQTAALMSVIGPFVYDPLVSWGRA</sequence>
<keyword evidence="2" id="KW-0723">Serine/threonine-protein kinase</keyword>
<feature type="non-terminal residue" evidence="6">
    <location>
        <position position="1"/>
    </location>
</feature>